<keyword evidence="7 11" id="KW-0831">Ubiquinone biosynthesis</keyword>
<evidence type="ECO:0000256" key="6">
    <source>
        <dbReference type="ARBA" id="ARBA00022679"/>
    </source>
</evidence>
<keyword evidence="10 11" id="KW-0472">Membrane</keyword>
<feature type="transmembrane region" description="Helical" evidence="11">
    <location>
        <begin position="136"/>
        <end position="155"/>
    </location>
</feature>
<keyword evidence="15" id="KW-1185">Reference proteome</keyword>
<protein>
    <recommendedName>
        <fullName evidence="11 12">4-hydroxybenzoate octaprenyltransferase</fullName>
        <ecNumber evidence="11 12">2.5.1.39</ecNumber>
    </recommendedName>
    <alternativeName>
        <fullName evidence="11">4-HB polyprenyltransferase</fullName>
    </alternativeName>
</protein>
<evidence type="ECO:0000256" key="5">
    <source>
        <dbReference type="ARBA" id="ARBA00022519"/>
    </source>
</evidence>
<dbReference type="CDD" id="cd13959">
    <property type="entry name" value="PT_UbiA_COQ2"/>
    <property type="match status" value="1"/>
</dbReference>
<feature type="transmembrane region" description="Helical" evidence="11">
    <location>
        <begin position="230"/>
        <end position="250"/>
    </location>
</feature>
<evidence type="ECO:0000256" key="9">
    <source>
        <dbReference type="ARBA" id="ARBA00022989"/>
    </source>
</evidence>
<accession>A0ABV8UZU6</accession>
<keyword evidence="8 11" id="KW-0812">Transmembrane</keyword>
<evidence type="ECO:0000256" key="10">
    <source>
        <dbReference type="ARBA" id="ARBA00023136"/>
    </source>
</evidence>
<evidence type="ECO:0000256" key="3">
    <source>
        <dbReference type="ARBA" id="ARBA00005985"/>
    </source>
</evidence>
<keyword evidence="9 11" id="KW-1133">Transmembrane helix</keyword>
<feature type="region of interest" description="Disordered" evidence="13">
    <location>
        <begin position="1"/>
        <end position="23"/>
    </location>
</feature>
<evidence type="ECO:0000256" key="4">
    <source>
        <dbReference type="ARBA" id="ARBA00022475"/>
    </source>
</evidence>
<reference evidence="15" key="1">
    <citation type="journal article" date="2019" name="Int. J. Syst. Evol. Microbiol.">
        <title>The Global Catalogue of Microorganisms (GCM) 10K type strain sequencing project: providing services to taxonomists for standard genome sequencing and annotation.</title>
        <authorList>
            <consortium name="The Broad Institute Genomics Platform"/>
            <consortium name="The Broad Institute Genome Sequencing Center for Infectious Disease"/>
            <person name="Wu L."/>
            <person name="Ma J."/>
        </authorList>
    </citation>
    <scope>NUCLEOTIDE SEQUENCE [LARGE SCALE GENOMIC DNA]</scope>
    <source>
        <strain evidence="15">CECT 8570</strain>
    </source>
</reference>
<comment type="pathway">
    <text evidence="11">Cofactor biosynthesis; ubiquinone biosynthesis.</text>
</comment>
<dbReference type="InterPro" id="IPR006370">
    <property type="entry name" value="HB_polyprenyltransferase-like"/>
</dbReference>
<evidence type="ECO:0000256" key="2">
    <source>
        <dbReference type="ARBA" id="ARBA00004141"/>
    </source>
</evidence>
<feature type="transmembrane region" description="Helical" evidence="11">
    <location>
        <begin position="164"/>
        <end position="183"/>
    </location>
</feature>
<name>A0ABV8UZU6_9GAMM</name>
<keyword evidence="11" id="KW-0460">Magnesium</keyword>
<proteinExistence type="inferred from homology"/>
<feature type="transmembrane region" description="Helical" evidence="11">
    <location>
        <begin position="189"/>
        <end position="209"/>
    </location>
</feature>
<comment type="cofactor">
    <cofactor evidence="1 11">
        <name>Mg(2+)</name>
        <dbReference type="ChEBI" id="CHEBI:18420"/>
    </cofactor>
</comment>
<keyword evidence="4 11" id="KW-1003">Cell membrane</keyword>
<dbReference type="HAMAP" id="MF_01635">
    <property type="entry name" value="UbiA"/>
    <property type="match status" value="1"/>
</dbReference>
<comment type="similarity">
    <text evidence="3 11">Belongs to the UbiA prenyltransferase family.</text>
</comment>
<dbReference type="Pfam" id="PF01040">
    <property type="entry name" value="UbiA"/>
    <property type="match status" value="1"/>
</dbReference>
<comment type="subcellular location">
    <subcellularLocation>
        <location evidence="11">Cell inner membrane</location>
        <topology evidence="11">Multi-pass membrane protein</topology>
    </subcellularLocation>
    <subcellularLocation>
        <location evidence="2">Membrane</location>
        <topology evidence="2">Multi-pass membrane protein</topology>
    </subcellularLocation>
</comment>
<dbReference type="Gene3D" id="1.10.357.140">
    <property type="entry name" value="UbiA prenyltransferase"/>
    <property type="match status" value="1"/>
</dbReference>
<dbReference type="InterPro" id="IPR039653">
    <property type="entry name" value="Prenyltransferase"/>
</dbReference>
<evidence type="ECO:0000256" key="8">
    <source>
        <dbReference type="ARBA" id="ARBA00022692"/>
    </source>
</evidence>
<feature type="transmembrane region" description="Helical" evidence="11">
    <location>
        <begin position="111"/>
        <end position="130"/>
    </location>
</feature>
<dbReference type="PANTHER" id="PTHR11048">
    <property type="entry name" value="PRENYLTRANSFERASES"/>
    <property type="match status" value="1"/>
</dbReference>
<dbReference type="RefSeq" id="WP_290260100.1">
    <property type="nucleotide sequence ID" value="NZ_JAUFQG010000004.1"/>
</dbReference>
<evidence type="ECO:0000256" key="12">
    <source>
        <dbReference type="NCBIfam" id="TIGR01474"/>
    </source>
</evidence>
<dbReference type="EC" id="2.5.1.39" evidence="11 12"/>
<dbReference type="NCBIfam" id="TIGR01474">
    <property type="entry name" value="ubiA_proteo"/>
    <property type="match status" value="1"/>
</dbReference>
<feature type="transmembrane region" description="Helical" evidence="11">
    <location>
        <begin position="66"/>
        <end position="90"/>
    </location>
</feature>
<comment type="catalytic activity">
    <reaction evidence="11">
        <text>all-trans-octaprenyl diphosphate + 4-hydroxybenzoate = 4-hydroxy-3-(all-trans-octaprenyl)benzoate + diphosphate</text>
        <dbReference type="Rhea" id="RHEA:27782"/>
        <dbReference type="ChEBI" id="CHEBI:1617"/>
        <dbReference type="ChEBI" id="CHEBI:17879"/>
        <dbReference type="ChEBI" id="CHEBI:33019"/>
        <dbReference type="ChEBI" id="CHEBI:57711"/>
        <dbReference type="EC" id="2.5.1.39"/>
    </reaction>
</comment>
<comment type="function">
    <text evidence="11">Catalyzes the prenylation of para-hydroxybenzoate (PHB) with an all-trans polyprenyl group. Mediates the second step in the final reaction sequence of ubiquinone-8 (UQ-8) biosynthesis, which is the condensation of the polyisoprenoid side chain with PHB, generating the first membrane-bound Q intermediate 3-octaprenyl-4-hydroxybenzoate.</text>
</comment>
<evidence type="ECO:0000256" key="11">
    <source>
        <dbReference type="HAMAP-Rule" id="MF_01635"/>
    </source>
</evidence>
<dbReference type="InterPro" id="IPR044878">
    <property type="entry name" value="UbiA_sf"/>
</dbReference>
<dbReference type="EMBL" id="JBHSCX010000003">
    <property type="protein sequence ID" value="MFC4361219.1"/>
    <property type="molecule type" value="Genomic_DNA"/>
</dbReference>
<keyword evidence="6 11" id="KW-0808">Transferase</keyword>
<dbReference type="GO" id="GO:0008412">
    <property type="term" value="F:4-hydroxybenzoate polyprenyltransferase activity"/>
    <property type="evidence" value="ECO:0007669"/>
    <property type="project" value="UniProtKB-EC"/>
</dbReference>
<dbReference type="PANTHER" id="PTHR11048:SF28">
    <property type="entry name" value="4-HYDROXYBENZOATE POLYPRENYLTRANSFERASE, MITOCHONDRIAL"/>
    <property type="match status" value="1"/>
</dbReference>
<evidence type="ECO:0000256" key="7">
    <source>
        <dbReference type="ARBA" id="ARBA00022688"/>
    </source>
</evidence>
<feature type="transmembrane region" description="Helical" evidence="11">
    <location>
        <begin position="288"/>
        <end position="309"/>
    </location>
</feature>
<feature type="transmembrane region" description="Helical" evidence="11">
    <location>
        <begin position="256"/>
        <end position="276"/>
    </location>
</feature>
<dbReference type="Proteomes" id="UP001595840">
    <property type="component" value="Unassembled WGS sequence"/>
</dbReference>
<evidence type="ECO:0000313" key="15">
    <source>
        <dbReference type="Proteomes" id="UP001595840"/>
    </source>
</evidence>
<feature type="compositionally biased region" description="Polar residues" evidence="13">
    <location>
        <begin position="11"/>
        <end position="23"/>
    </location>
</feature>
<dbReference type="InterPro" id="IPR000537">
    <property type="entry name" value="UbiA_prenyltransferase"/>
</dbReference>
<gene>
    <name evidence="11 14" type="primary">ubiA</name>
    <name evidence="14" type="ORF">ACFOX3_02835</name>
</gene>
<evidence type="ECO:0000256" key="13">
    <source>
        <dbReference type="SAM" id="MobiDB-lite"/>
    </source>
</evidence>
<comment type="caution">
    <text evidence="14">The sequence shown here is derived from an EMBL/GenBank/DDBJ whole genome shotgun (WGS) entry which is preliminary data.</text>
</comment>
<evidence type="ECO:0000313" key="14">
    <source>
        <dbReference type="EMBL" id="MFC4361219.1"/>
    </source>
</evidence>
<keyword evidence="5 11" id="KW-0997">Cell inner membrane</keyword>
<sequence length="310" mass="33901">MAKDQPRKSTAAKTRSTKPARQVKAGTSTLGAYWRLMRFDKPIGTLLLLWPTLWALWIAADGTPSLRVLAIFVAGVIVMRAAGCVINDYADRKVDGQVARTKSRPLATGEVTPSGALLCFAGLIICAFFLVLLTNLLTLSLAFGALALATIYPYMKRHTHLPQVVLGAAFAMSIPMAFAAVRGDLDNGIWLIYTAVVLWTVAYDTYYAMVDRADDLRIGVKSTAILFGELDLVIIGCLQLMTLFALWLAGDHFKLGHYYLAGLAGAALLFIWQLWLSRKRQPKACFQAFLNNKWVGAVIFAGILADTLLA</sequence>
<organism evidence="14 15">
    <name type="scientific">Simiduia curdlanivorans</name>
    <dbReference type="NCBI Taxonomy" id="1492769"/>
    <lineage>
        <taxon>Bacteria</taxon>
        <taxon>Pseudomonadati</taxon>
        <taxon>Pseudomonadota</taxon>
        <taxon>Gammaproteobacteria</taxon>
        <taxon>Cellvibrionales</taxon>
        <taxon>Cellvibrionaceae</taxon>
        <taxon>Simiduia</taxon>
    </lineage>
</organism>
<feature type="transmembrane region" description="Helical" evidence="11">
    <location>
        <begin position="43"/>
        <end position="60"/>
    </location>
</feature>
<evidence type="ECO:0000256" key="1">
    <source>
        <dbReference type="ARBA" id="ARBA00001946"/>
    </source>
</evidence>
<dbReference type="Gene3D" id="1.20.120.1780">
    <property type="entry name" value="UbiA prenyltransferase"/>
    <property type="match status" value="1"/>
</dbReference>